<dbReference type="GeneID" id="66871104"/>
<dbReference type="AlphaFoldDB" id="A0A0L0QMI2"/>
<dbReference type="SUPFAM" id="SSF51351">
    <property type="entry name" value="Triosephosphate isomerase (TIM)"/>
    <property type="match status" value="1"/>
</dbReference>
<dbReference type="GO" id="GO:0006094">
    <property type="term" value="P:gluconeogenesis"/>
    <property type="evidence" value="ECO:0007669"/>
    <property type="project" value="UniProtKB-UniRule"/>
</dbReference>
<dbReference type="Gene3D" id="3.20.20.70">
    <property type="entry name" value="Aldolase class I"/>
    <property type="match status" value="1"/>
</dbReference>
<evidence type="ECO:0000256" key="7">
    <source>
        <dbReference type="ARBA" id="ARBA00023152"/>
    </source>
</evidence>
<comment type="subcellular location">
    <subcellularLocation>
        <location evidence="9 10">Cytoplasm</location>
    </subcellularLocation>
</comment>
<dbReference type="UniPathway" id="UPA00138"/>
<sequence>MRKKVIAGNWKMNKLANDANQFVDEVKSKLPQSEKVEAIVCAPFPFLAQLVEKTKDTKLKVAAQTMHYEESGAYTGEVSPEMLADLGVTYVVLGHSERREYYNETDETVNKKVHAAFKHQLTPIVCVGETLEQREANETMDHVEMQVTKALEGLSEEQVANTIVAYEPIWAIGTGKTATSEQANEVCTHIREVIAKLTSKETADKVIIQYGGSVKPANVEELLAQSDIDGALVGGASLEPDSFLQLVEAGAK</sequence>
<dbReference type="GO" id="GO:0006096">
    <property type="term" value="P:glycolytic process"/>
    <property type="evidence" value="ECO:0007669"/>
    <property type="project" value="UniProtKB-UniRule"/>
</dbReference>
<name>A0A0L0QMI2_VIRPA</name>
<protein>
    <recommendedName>
        <fullName evidence="4 9">Triosephosphate isomerase</fullName>
        <shortName evidence="9">TIM</shortName>
        <shortName evidence="9">TPI</shortName>
        <ecNumber evidence="3 9">5.3.1.1</ecNumber>
    </recommendedName>
    <alternativeName>
        <fullName evidence="9">Triose-phosphate isomerase</fullName>
    </alternativeName>
</protein>
<dbReference type="PANTHER" id="PTHR21139">
    <property type="entry name" value="TRIOSEPHOSPHATE ISOMERASE"/>
    <property type="match status" value="1"/>
</dbReference>
<feature type="active site" description="Proton acceptor" evidence="9">
    <location>
        <position position="167"/>
    </location>
</feature>
<dbReference type="EC" id="5.3.1.1" evidence="3 9"/>
<keyword evidence="8 9" id="KW-0413">Isomerase</keyword>
<evidence type="ECO:0000256" key="2">
    <source>
        <dbReference type="ARBA" id="ARBA00007422"/>
    </source>
</evidence>
<evidence type="ECO:0000256" key="4">
    <source>
        <dbReference type="ARBA" id="ARBA00019397"/>
    </source>
</evidence>
<evidence type="ECO:0000256" key="5">
    <source>
        <dbReference type="ARBA" id="ARBA00022432"/>
    </source>
</evidence>
<dbReference type="FunFam" id="3.20.20.70:FF:000016">
    <property type="entry name" value="Triosephosphate isomerase"/>
    <property type="match status" value="1"/>
</dbReference>
<keyword evidence="6 9" id="KW-0963">Cytoplasm</keyword>
<keyword evidence="7 9" id="KW-0324">Glycolysis</keyword>
<dbReference type="PROSITE" id="PS51440">
    <property type="entry name" value="TIM_2"/>
    <property type="match status" value="1"/>
</dbReference>
<dbReference type="InterPro" id="IPR000652">
    <property type="entry name" value="Triosephosphate_isomerase"/>
</dbReference>
<dbReference type="Proteomes" id="UP000036780">
    <property type="component" value="Unassembled WGS sequence"/>
</dbReference>
<keyword evidence="12" id="KW-1185">Reference proteome</keyword>
<evidence type="ECO:0000256" key="3">
    <source>
        <dbReference type="ARBA" id="ARBA00011940"/>
    </source>
</evidence>
<feature type="binding site" evidence="9">
    <location>
        <begin position="9"/>
        <end position="11"/>
    </location>
    <ligand>
        <name>substrate</name>
    </ligand>
</feature>
<comment type="caution">
    <text evidence="11">The sequence shown here is derived from an EMBL/GenBank/DDBJ whole genome shotgun (WGS) entry which is preliminary data.</text>
</comment>
<feature type="binding site" evidence="9">
    <location>
        <position position="213"/>
    </location>
    <ligand>
        <name>substrate</name>
    </ligand>
</feature>
<evidence type="ECO:0000313" key="11">
    <source>
        <dbReference type="EMBL" id="KNE19812.1"/>
    </source>
</evidence>
<comment type="similarity">
    <text evidence="2 9 10">Belongs to the triosephosphate isomerase family.</text>
</comment>
<comment type="subunit">
    <text evidence="9 10">Homodimer.</text>
</comment>
<dbReference type="CDD" id="cd00311">
    <property type="entry name" value="TIM"/>
    <property type="match status" value="1"/>
</dbReference>
<dbReference type="OrthoDB" id="9809429at2"/>
<dbReference type="InterPro" id="IPR035990">
    <property type="entry name" value="TIM_sf"/>
</dbReference>
<feature type="binding site" evidence="9">
    <location>
        <begin position="234"/>
        <end position="235"/>
    </location>
    <ligand>
        <name>substrate</name>
    </ligand>
</feature>
<evidence type="ECO:0000256" key="1">
    <source>
        <dbReference type="ARBA" id="ARBA00004680"/>
    </source>
</evidence>
<proteinExistence type="inferred from homology"/>
<accession>A0A0L0QMI2</accession>
<dbReference type="InterPro" id="IPR020861">
    <property type="entry name" value="Triosephosphate_isomerase_AS"/>
</dbReference>
<dbReference type="EMBL" id="LGTO01000007">
    <property type="protein sequence ID" value="KNE19812.1"/>
    <property type="molecule type" value="Genomic_DNA"/>
</dbReference>
<reference evidence="12" key="1">
    <citation type="submission" date="2015-07" db="EMBL/GenBank/DDBJ databases">
        <title>Fjat-10053 dsm26.</title>
        <authorList>
            <person name="Liu B."/>
            <person name="Wang J."/>
            <person name="Zhu Y."/>
            <person name="Liu G."/>
            <person name="Chen Q."/>
            <person name="Chen Z."/>
            <person name="Lan J."/>
            <person name="Che J."/>
            <person name="Ge C."/>
            <person name="Shi H."/>
            <person name="Pan Z."/>
            <person name="Liu X."/>
        </authorList>
    </citation>
    <scope>NUCLEOTIDE SEQUENCE [LARGE SCALE GENOMIC DNA]</scope>
    <source>
        <strain evidence="12">DSM 26</strain>
    </source>
</reference>
<comment type="catalytic activity">
    <reaction evidence="9 10">
        <text>D-glyceraldehyde 3-phosphate = dihydroxyacetone phosphate</text>
        <dbReference type="Rhea" id="RHEA:18585"/>
        <dbReference type="ChEBI" id="CHEBI:57642"/>
        <dbReference type="ChEBI" id="CHEBI:59776"/>
        <dbReference type="EC" id="5.3.1.1"/>
    </reaction>
</comment>
<dbReference type="PANTHER" id="PTHR21139:SF42">
    <property type="entry name" value="TRIOSEPHOSPHATE ISOMERASE"/>
    <property type="match status" value="1"/>
</dbReference>
<dbReference type="GO" id="GO:0046166">
    <property type="term" value="P:glyceraldehyde-3-phosphate biosynthetic process"/>
    <property type="evidence" value="ECO:0007669"/>
    <property type="project" value="TreeGrafter"/>
</dbReference>
<dbReference type="InterPro" id="IPR022896">
    <property type="entry name" value="TrioseP_Isoase_bac/euk"/>
</dbReference>
<evidence type="ECO:0000256" key="8">
    <source>
        <dbReference type="ARBA" id="ARBA00023235"/>
    </source>
</evidence>
<dbReference type="GO" id="GO:0004807">
    <property type="term" value="F:triose-phosphate isomerase activity"/>
    <property type="evidence" value="ECO:0007669"/>
    <property type="project" value="UniProtKB-UniRule"/>
</dbReference>
<dbReference type="PATRIC" id="fig|1473.5.peg.1750"/>
<comment type="pathway">
    <text evidence="9 10">Carbohydrate biosynthesis; gluconeogenesis.</text>
</comment>
<dbReference type="NCBIfam" id="TIGR00419">
    <property type="entry name" value="tim"/>
    <property type="match status" value="1"/>
</dbReference>
<gene>
    <name evidence="9 11" type="primary">tpiA</name>
    <name evidence="11" type="ORF">AFK71_15425</name>
</gene>
<comment type="pathway">
    <text evidence="1 9 10">Carbohydrate degradation; glycolysis; D-glyceraldehyde 3-phosphate from glycerone phosphate: step 1/1.</text>
</comment>
<comment type="function">
    <text evidence="9">Involved in the gluconeogenesis. Catalyzes stereospecifically the conversion of dihydroxyacetone phosphate (DHAP) to D-glyceraldehyde-3-phosphate (G3P).</text>
</comment>
<feature type="active site" description="Electrophile" evidence="9">
    <location>
        <position position="95"/>
    </location>
</feature>
<organism evidence="11 12">
    <name type="scientific">Virgibacillus pantothenticus</name>
    <dbReference type="NCBI Taxonomy" id="1473"/>
    <lineage>
        <taxon>Bacteria</taxon>
        <taxon>Bacillati</taxon>
        <taxon>Bacillota</taxon>
        <taxon>Bacilli</taxon>
        <taxon>Bacillales</taxon>
        <taxon>Bacillaceae</taxon>
        <taxon>Virgibacillus</taxon>
    </lineage>
</organism>
<keyword evidence="9" id="KW-0597">Phosphoprotein</keyword>
<keyword evidence="5 9" id="KW-0312">Gluconeogenesis</keyword>
<dbReference type="GO" id="GO:0005829">
    <property type="term" value="C:cytosol"/>
    <property type="evidence" value="ECO:0007669"/>
    <property type="project" value="TreeGrafter"/>
</dbReference>
<evidence type="ECO:0000256" key="9">
    <source>
        <dbReference type="HAMAP-Rule" id="MF_00147"/>
    </source>
</evidence>
<dbReference type="GO" id="GO:0019563">
    <property type="term" value="P:glycerol catabolic process"/>
    <property type="evidence" value="ECO:0007669"/>
    <property type="project" value="TreeGrafter"/>
</dbReference>
<evidence type="ECO:0000256" key="10">
    <source>
        <dbReference type="RuleBase" id="RU363013"/>
    </source>
</evidence>
<dbReference type="RefSeq" id="WP_050352369.1">
    <property type="nucleotide sequence ID" value="NZ_BOSN01000008.1"/>
</dbReference>
<feature type="binding site" evidence="9">
    <location>
        <position position="173"/>
    </location>
    <ligand>
        <name>substrate</name>
    </ligand>
</feature>
<dbReference type="Pfam" id="PF00121">
    <property type="entry name" value="TIM"/>
    <property type="match status" value="1"/>
</dbReference>
<evidence type="ECO:0000256" key="6">
    <source>
        <dbReference type="ARBA" id="ARBA00022490"/>
    </source>
</evidence>
<dbReference type="PROSITE" id="PS00171">
    <property type="entry name" value="TIM_1"/>
    <property type="match status" value="1"/>
</dbReference>
<evidence type="ECO:0000313" key="12">
    <source>
        <dbReference type="Proteomes" id="UP000036780"/>
    </source>
</evidence>
<dbReference type="InterPro" id="IPR013785">
    <property type="entry name" value="Aldolase_TIM"/>
</dbReference>
<dbReference type="HAMAP" id="MF_00147_B">
    <property type="entry name" value="TIM_B"/>
    <property type="match status" value="1"/>
</dbReference>
<dbReference type="UniPathway" id="UPA00109">
    <property type="reaction ID" value="UER00189"/>
</dbReference>
<feature type="modified residue" description="Phosphoserine" evidence="9">
    <location>
        <position position="213"/>
    </location>
</feature>